<evidence type="ECO:0000313" key="12">
    <source>
        <dbReference type="Proteomes" id="UP001597124"/>
    </source>
</evidence>
<dbReference type="PANTHER" id="PTHR43643">
    <property type="entry name" value="HISTIDINOL-PHOSPHATE AMINOTRANSFERASE 2"/>
    <property type="match status" value="1"/>
</dbReference>
<keyword evidence="12" id="KW-1185">Reference proteome</keyword>
<evidence type="ECO:0000256" key="8">
    <source>
        <dbReference type="ARBA" id="ARBA00047481"/>
    </source>
</evidence>
<dbReference type="InterPro" id="IPR005861">
    <property type="entry name" value="HisP_aminotrans"/>
</dbReference>
<evidence type="ECO:0000256" key="7">
    <source>
        <dbReference type="ARBA" id="ARBA00022898"/>
    </source>
</evidence>
<dbReference type="InterPro" id="IPR015421">
    <property type="entry name" value="PyrdxlP-dep_Trfase_major"/>
</dbReference>
<dbReference type="CDD" id="cd00609">
    <property type="entry name" value="AAT_like"/>
    <property type="match status" value="1"/>
</dbReference>
<keyword evidence="7 9" id="KW-0663">Pyridoxal phosphate</keyword>
<sequence length="374" mass="40341">MSDFGFPLPHVVSIPPYPPGRPIDAVAREFGLDPAAVVKLASNENPLGCSPKAAEALRVAVAETHLYPDFDCHALRHAIAAHVGVAADHVLPGAGSSEIILLAARAWLDAARAAVIPQYAFQSYEGAIRSVGAEPIVVPVRDWKPDLDAMLAAATDKRVHLVYLATPNNPTGTIIPRDELERFAEALPAHVLLVLDEAYREFLPDDEQVDIARLFARRRNLLVMRTFSKVYGLAALRVGYGIGDPELLALLRRLQLPFSVSAPAQAAAVAALGDTAFVDTARRENETERTRMAAAFDAMGIETIASAGNFVLARTGDGAANARALMQKGVIVRPVANYGLPDWLRVSVGLPHENDLFFEKLREVRSEMPKAAVA</sequence>
<dbReference type="GO" id="GO:0004400">
    <property type="term" value="F:histidinol-phosphate transaminase activity"/>
    <property type="evidence" value="ECO:0007669"/>
    <property type="project" value="UniProtKB-EC"/>
</dbReference>
<evidence type="ECO:0000256" key="3">
    <source>
        <dbReference type="ARBA" id="ARBA00007970"/>
    </source>
</evidence>
<comment type="subunit">
    <text evidence="4 9">Homodimer.</text>
</comment>
<evidence type="ECO:0000256" key="1">
    <source>
        <dbReference type="ARBA" id="ARBA00001933"/>
    </source>
</evidence>
<dbReference type="InterPro" id="IPR015424">
    <property type="entry name" value="PyrdxlP-dep_Trfase"/>
</dbReference>
<name>A0ABW3C4S2_SPHXN</name>
<dbReference type="Gene3D" id="3.90.1150.10">
    <property type="entry name" value="Aspartate Aminotransferase, domain 1"/>
    <property type="match status" value="1"/>
</dbReference>
<organism evidence="11 12">
    <name type="scientific">Sphingosinicella xenopeptidilytica</name>
    <dbReference type="NCBI Taxonomy" id="364098"/>
    <lineage>
        <taxon>Bacteria</taxon>
        <taxon>Pseudomonadati</taxon>
        <taxon>Pseudomonadota</taxon>
        <taxon>Alphaproteobacteria</taxon>
        <taxon>Sphingomonadales</taxon>
        <taxon>Sphingosinicellaceae</taxon>
        <taxon>Sphingosinicella</taxon>
    </lineage>
</organism>
<dbReference type="NCBIfam" id="TIGR01141">
    <property type="entry name" value="hisC"/>
    <property type="match status" value="1"/>
</dbReference>
<evidence type="ECO:0000256" key="5">
    <source>
        <dbReference type="ARBA" id="ARBA00022576"/>
    </source>
</evidence>
<dbReference type="EMBL" id="JBHTIK010000005">
    <property type="protein sequence ID" value="MFD0848943.1"/>
    <property type="molecule type" value="Genomic_DNA"/>
</dbReference>
<dbReference type="InterPro" id="IPR015422">
    <property type="entry name" value="PyrdxlP-dep_Trfase_small"/>
</dbReference>
<dbReference type="Proteomes" id="UP001597124">
    <property type="component" value="Unassembled WGS sequence"/>
</dbReference>
<dbReference type="RefSeq" id="WP_381490598.1">
    <property type="nucleotide sequence ID" value="NZ_JBHTIK010000005.1"/>
</dbReference>
<dbReference type="HAMAP" id="MF_01023">
    <property type="entry name" value="HisC_aminotrans_2"/>
    <property type="match status" value="1"/>
</dbReference>
<dbReference type="InterPro" id="IPR004839">
    <property type="entry name" value="Aminotransferase_I/II_large"/>
</dbReference>
<proteinExistence type="inferred from homology"/>
<dbReference type="SUPFAM" id="SSF53383">
    <property type="entry name" value="PLP-dependent transferases"/>
    <property type="match status" value="1"/>
</dbReference>
<comment type="pathway">
    <text evidence="2 9">Amino-acid biosynthesis; L-histidine biosynthesis; L-histidine from 5-phospho-alpha-D-ribose 1-diphosphate: step 7/9.</text>
</comment>
<comment type="similarity">
    <text evidence="3 9">Belongs to the class-II pyridoxal-phosphate-dependent aminotransferase family. Histidinol-phosphate aminotransferase subfamily.</text>
</comment>
<keyword evidence="6 9" id="KW-0808">Transferase</keyword>
<dbReference type="Gene3D" id="3.40.640.10">
    <property type="entry name" value="Type I PLP-dependent aspartate aminotransferase-like (Major domain)"/>
    <property type="match status" value="1"/>
</dbReference>
<evidence type="ECO:0000313" key="11">
    <source>
        <dbReference type="EMBL" id="MFD0848943.1"/>
    </source>
</evidence>
<dbReference type="PANTHER" id="PTHR43643:SF3">
    <property type="entry name" value="HISTIDINOL-PHOSPHATE AMINOTRANSFERASE"/>
    <property type="match status" value="1"/>
</dbReference>
<keyword evidence="9" id="KW-0368">Histidine biosynthesis</keyword>
<dbReference type="EC" id="2.6.1.9" evidence="9"/>
<keyword evidence="9" id="KW-0028">Amino-acid biosynthesis</keyword>
<keyword evidence="5 9" id="KW-0032">Aminotransferase</keyword>
<comment type="caution">
    <text evidence="11">The sequence shown here is derived from an EMBL/GenBank/DDBJ whole genome shotgun (WGS) entry which is preliminary data.</text>
</comment>
<comment type="cofactor">
    <cofactor evidence="1 9">
        <name>pyridoxal 5'-phosphate</name>
        <dbReference type="ChEBI" id="CHEBI:597326"/>
    </cofactor>
</comment>
<gene>
    <name evidence="9 11" type="primary">hisC</name>
    <name evidence="11" type="ORF">ACFQ00_11455</name>
</gene>
<accession>A0ABW3C4S2</accession>
<evidence type="ECO:0000256" key="2">
    <source>
        <dbReference type="ARBA" id="ARBA00005011"/>
    </source>
</evidence>
<evidence type="ECO:0000259" key="10">
    <source>
        <dbReference type="Pfam" id="PF00155"/>
    </source>
</evidence>
<reference evidence="12" key="1">
    <citation type="journal article" date="2019" name="Int. J. Syst. Evol. Microbiol.">
        <title>The Global Catalogue of Microorganisms (GCM) 10K type strain sequencing project: providing services to taxonomists for standard genome sequencing and annotation.</title>
        <authorList>
            <consortium name="The Broad Institute Genomics Platform"/>
            <consortium name="The Broad Institute Genome Sequencing Center for Infectious Disease"/>
            <person name="Wu L."/>
            <person name="Ma J."/>
        </authorList>
    </citation>
    <scope>NUCLEOTIDE SEQUENCE [LARGE SCALE GENOMIC DNA]</scope>
    <source>
        <strain evidence="12">CCUG 52537</strain>
    </source>
</reference>
<protein>
    <recommendedName>
        <fullName evidence="9">Histidinol-phosphate aminotransferase</fullName>
        <ecNumber evidence="9">2.6.1.9</ecNumber>
    </recommendedName>
    <alternativeName>
        <fullName evidence="9">Imidazole acetol-phosphate transaminase</fullName>
    </alternativeName>
</protein>
<evidence type="ECO:0000256" key="9">
    <source>
        <dbReference type="HAMAP-Rule" id="MF_01023"/>
    </source>
</evidence>
<feature type="modified residue" description="N6-(pyridoxal phosphate)lysine" evidence="9">
    <location>
        <position position="229"/>
    </location>
</feature>
<comment type="catalytic activity">
    <reaction evidence="8 9">
        <text>L-histidinol phosphate + 2-oxoglutarate = 3-(imidazol-4-yl)-2-oxopropyl phosphate + L-glutamate</text>
        <dbReference type="Rhea" id="RHEA:23744"/>
        <dbReference type="ChEBI" id="CHEBI:16810"/>
        <dbReference type="ChEBI" id="CHEBI:29985"/>
        <dbReference type="ChEBI" id="CHEBI:57766"/>
        <dbReference type="ChEBI" id="CHEBI:57980"/>
        <dbReference type="EC" id="2.6.1.9"/>
    </reaction>
</comment>
<feature type="domain" description="Aminotransferase class I/classII large" evidence="10">
    <location>
        <begin position="37"/>
        <end position="354"/>
    </location>
</feature>
<dbReference type="InterPro" id="IPR050106">
    <property type="entry name" value="HistidinolP_aminotransfase"/>
</dbReference>
<dbReference type="Pfam" id="PF00155">
    <property type="entry name" value="Aminotran_1_2"/>
    <property type="match status" value="1"/>
</dbReference>
<evidence type="ECO:0000256" key="4">
    <source>
        <dbReference type="ARBA" id="ARBA00011738"/>
    </source>
</evidence>
<evidence type="ECO:0000256" key="6">
    <source>
        <dbReference type="ARBA" id="ARBA00022679"/>
    </source>
</evidence>